<feature type="compositionally biased region" description="Basic and acidic residues" evidence="4">
    <location>
        <begin position="174"/>
        <end position="188"/>
    </location>
</feature>
<organism evidence="6 7">
    <name type="scientific">Myxococcus virescens</name>
    <dbReference type="NCBI Taxonomy" id="83456"/>
    <lineage>
        <taxon>Bacteria</taxon>
        <taxon>Pseudomonadati</taxon>
        <taxon>Myxococcota</taxon>
        <taxon>Myxococcia</taxon>
        <taxon>Myxococcales</taxon>
        <taxon>Cystobacterineae</taxon>
        <taxon>Myxococcaceae</taxon>
        <taxon>Myxococcus</taxon>
    </lineage>
</organism>
<evidence type="ECO:0000313" key="7">
    <source>
        <dbReference type="Proteomes" id="UP000198717"/>
    </source>
</evidence>
<keyword evidence="2 6" id="KW-0645">Protease</keyword>
<evidence type="ECO:0000256" key="1">
    <source>
        <dbReference type="ARBA" id="ARBA00022612"/>
    </source>
</evidence>
<gene>
    <name evidence="6" type="ORF">SAMN04488504_109281</name>
</gene>
<dbReference type="InterPro" id="IPR054613">
    <property type="entry name" value="Peptidase_S78_dom"/>
</dbReference>
<evidence type="ECO:0000259" key="5">
    <source>
        <dbReference type="Pfam" id="PF04586"/>
    </source>
</evidence>
<sequence length="246" mass="27271">MRFKRMTAAAPAASGELPVFQACDTEPDRDGDRMLPGALNLEAHAANPVLYWDHGHRQGRLPVGTCRVWEDGSKHFMEPRVSDATQESRDVKALVADGTIRACSIGYITLASRPNEFGGEDVIKAELVEVSLTGIPAKPKALRVKTMTSEEMAKAWKQLVEDVAEAKTLLKALHDKMQSADDTENKSTEEEETEEKSADDTEDKSTEEEETEEEETEESADDTEDKSTEEEDAETVAKFFRGFVTK</sequence>
<accession>A0ABY0N1L9</accession>
<feature type="region of interest" description="Disordered" evidence="4">
    <location>
        <begin position="174"/>
        <end position="246"/>
    </location>
</feature>
<keyword evidence="3" id="KW-0378">Hydrolase</keyword>
<dbReference type="Pfam" id="PF04586">
    <property type="entry name" value="Peptidase_S78"/>
    <property type="match status" value="1"/>
</dbReference>
<comment type="caution">
    <text evidence="6">The sequence shown here is derived from an EMBL/GenBank/DDBJ whole genome shotgun (WGS) entry which is preliminary data.</text>
</comment>
<dbReference type="GO" id="GO:0008233">
    <property type="term" value="F:peptidase activity"/>
    <property type="evidence" value="ECO:0007669"/>
    <property type="project" value="UniProtKB-KW"/>
</dbReference>
<proteinExistence type="predicted"/>
<dbReference type="Proteomes" id="UP000198717">
    <property type="component" value="Unassembled WGS sequence"/>
</dbReference>
<reference evidence="6 7" key="1">
    <citation type="submission" date="2016-10" db="EMBL/GenBank/DDBJ databases">
        <authorList>
            <person name="Varghese N."/>
            <person name="Submissions S."/>
        </authorList>
    </citation>
    <scope>NUCLEOTIDE SEQUENCE [LARGE SCALE GENOMIC DNA]</scope>
    <source>
        <strain evidence="6 7">DSM 2260</strain>
    </source>
</reference>
<evidence type="ECO:0000256" key="4">
    <source>
        <dbReference type="SAM" id="MobiDB-lite"/>
    </source>
</evidence>
<name>A0ABY0N1L9_9BACT</name>
<feature type="compositionally biased region" description="Acidic residues" evidence="4">
    <location>
        <begin position="200"/>
        <end position="234"/>
    </location>
</feature>
<evidence type="ECO:0000313" key="6">
    <source>
        <dbReference type="EMBL" id="SDE65268.1"/>
    </source>
</evidence>
<protein>
    <submittedName>
        <fullName evidence="6">Phage prohead protease, HK97 family</fullName>
    </submittedName>
</protein>
<keyword evidence="1" id="KW-1188">Viral release from host cell</keyword>
<feature type="domain" description="Prohead serine protease" evidence="5">
    <location>
        <begin position="19"/>
        <end position="153"/>
    </location>
</feature>
<dbReference type="EMBL" id="FNAJ01000009">
    <property type="protein sequence ID" value="SDE65268.1"/>
    <property type="molecule type" value="Genomic_DNA"/>
</dbReference>
<dbReference type="GO" id="GO:0006508">
    <property type="term" value="P:proteolysis"/>
    <property type="evidence" value="ECO:0007669"/>
    <property type="project" value="UniProtKB-KW"/>
</dbReference>
<keyword evidence="7" id="KW-1185">Reference proteome</keyword>
<evidence type="ECO:0000256" key="2">
    <source>
        <dbReference type="ARBA" id="ARBA00022670"/>
    </source>
</evidence>
<evidence type="ECO:0000256" key="3">
    <source>
        <dbReference type="ARBA" id="ARBA00022801"/>
    </source>
</evidence>